<keyword evidence="3 7" id="KW-0819">tRNA processing</keyword>
<dbReference type="InterPro" id="IPR017861">
    <property type="entry name" value="KAE1/TsaD"/>
</dbReference>
<sequence length="440" mass="47763">MPEQNQSRSITGLLTLIRRVKKSDNTFNTTTEKAQWDVGSTRFLTRITVSWSHCPPSHTRCLVVMSGLCRAWNVLKNFPRHISTVLGIETSCDDTGAAVVTNSRTILGEALKSQTRMTVRFGGVLPTIASQLHAENIHHVVDAALHNSGLSWNNLSAVAVTVKPGMAFSLKVGVQFAKELTTTHGLPIIPIHHMEAHALTALLTDEGLNFPFLVLLASGGHSLLALARGLEDFLLLGTSRDISPGECLDKVARRLRLSWLNNGQFAECAGGQAIEILARNCPEGIPGIQLPTPRSRDRDCDFSFSGIHVAADRLISQLEQSKGTDLSTPQKLDLTQLSAICASVQTAVTRHLCRRLQRAVEFCARERLLPVSLPSSETLICRNTASSLNDSLRPAIVVSGGVGSNLFIRGALARIANHYGMRLVAPPPRLCTDNGVMIAW</sequence>
<dbReference type="EC" id="2.3.1.234" evidence="1"/>
<comment type="catalytic activity">
    <reaction evidence="6 7">
        <text>L-threonylcarbamoyladenylate + adenosine(37) in tRNA = N(6)-L-threonylcarbamoyladenosine(37) in tRNA + AMP + H(+)</text>
        <dbReference type="Rhea" id="RHEA:37059"/>
        <dbReference type="Rhea" id="RHEA-COMP:10162"/>
        <dbReference type="Rhea" id="RHEA-COMP:10163"/>
        <dbReference type="ChEBI" id="CHEBI:15378"/>
        <dbReference type="ChEBI" id="CHEBI:73682"/>
        <dbReference type="ChEBI" id="CHEBI:74411"/>
        <dbReference type="ChEBI" id="CHEBI:74418"/>
        <dbReference type="ChEBI" id="CHEBI:456215"/>
        <dbReference type="EC" id="2.3.1.234"/>
    </reaction>
</comment>
<dbReference type="PANTHER" id="PTHR11735:SF6">
    <property type="entry name" value="TRNA N6-ADENOSINE THREONYLCARBAMOYLTRANSFERASE, MITOCHONDRIAL"/>
    <property type="match status" value="1"/>
</dbReference>
<dbReference type="EMBL" id="GEEE01018186">
    <property type="protein sequence ID" value="JAP45039.1"/>
    <property type="molecule type" value="Transcribed_RNA"/>
</dbReference>
<organism evidence="9">
    <name type="scientific">Schistocephalus solidus</name>
    <name type="common">Tapeworm</name>
    <dbReference type="NCBI Taxonomy" id="70667"/>
    <lineage>
        <taxon>Eukaryota</taxon>
        <taxon>Metazoa</taxon>
        <taxon>Spiralia</taxon>
        <taxon>Lophotrochozoa</taxon>
        <taxon>Platyhelminthes</taxon>
        <taxon>Cestoda</taxon>
        <taxon>Eucestoda</taxon>
        <taxon>Diphyllobothriidea</taxon>
        <taxon>Diphyllobothriidae</taxon>
        <taxon>Schistocephalus</taxon>
    </lineage>
</organism>
<protein>
    <recommendedName>
        <fullName evidence="1">N(6)-L-threonylcarbamoyladenine synthase</fullName>
        <ecNumber evidence="1">2.3.1.234</ecNumber>
    </recommendedName>
</protein>
<name>A0A0X3NW08_SCHSO</name>
<keyword evidence="7" id="KW-0496">Mitochondrion</keyword>
<dbReference type="GO" id="GO:0005739">
    <property type="term" value="C:mitochondrion"/>
    <property type="evidence" value="ECO:0007669"/>
    <property type="project" value="UniProtKB-SubCell"/>
</dbReference>
<dbReference type="GO" id="GO:0061711">
    <property type="term" value="F:tRNA N(6)-L-threonylcarbamoyladenine synthase activity"/>
    <property type="evidence" value="ECO:0007669"/>
    <property type="project" value="UniProtKB-EC"/>
</dbReference>
<gene>
    <name evidence="9" type="ORF">TR165589</name>
</gene>
<proteinExistence type="inferred from homology"/>
<dbReference type="FunFam" id="3.30.420.40:FF:000012">
    <property type="entry name" value="tRNA N6-adenosine threonylcarbamoyltransferase"/>
    <property type="match status" value="1"/>
</dbReference>
<dbReference type="AlphaFoldDB" id="A0A0X3NW08"/>
<evidence type="ECO:0000256" key="7">
    <source>
        <dbReference type="HAMAP-Rule" id="MF_03179"/>
    </source>
</evidence>
<evidence type="ECO:0000256" key="6">
    <source>
        <dbReference type="ARBA" id="ARBA00048117"/>
    </source>
</evidence>
<dbReference type="PANTHER" id="PTHR11735">
    <property type="entry name" value="TRNA N6-ADENOSINE THREONYLCARBAMOYLTRANSFERASE"/>
    <property type="match status" value="1"/>
</dbReference>
<dbReference type="PRINTS" id="PR00789">
    <property type="entry name" value="OSIALOPTASE"/>
</dbReference>
<comment type="function">
    <text evidence="7">Required for the formation of a threonylcarbamoyl group on adenosine at position 37 (t(6)A37) in mitochondrial tRNAs that read codons beginning with adenine. Probably involved in the transfer of the threonylcarbamoyl moiety of threonylcarbamoyl-AMP (TC-AMP) to the N6 group of A37. Involved in mitochondrial genome maintenance.</text>
</comment>
<dbReference type="GO" id="GO:0002949">
    <property type="term" value="P:tRNA threonylcarbamoyladenosine modification"/>
    <property type="evidence" value="ECO:0007669"/>
    <property type="project" value="UniProtKB-UniRule"/>
</dbReference>
<dbReference type="CDD" id="cd24134">
    <property type="entry name" value="ASKHA_NBD_OSGEPL1_QRI7_euk"/>
    <property type="match status" value="1"/>
</dbReference>
<evidence type="ECO:0000256" key="2">
    <source>
        <dbReference type="ARBA" id="ARBA00022679"/>
    </source>
</evidence>
<evidence type="ECO:0000313" key="9">
    <source>
        <dbReference type="EMBL" id="JAP43974.1"/>
    </source>
</evidence>
<dbReference type="InterPro" id="IPR022450">
    <property type="entry name" value="TsaD"/>
</dbReference>
<dbReference type="InterPro" id="IPR000905">
    <property type="entry name" value="Gcp-like_dom"/>
</dbReference>
<evidence type="ECO:0000259" key="8">
    <source>
        <dbReference type="Pfam" id="PF00814"/>
    </source>
</evidence>
<keyword evidence="2 7" id="KW-0808">Transferase</keyword>
<evidence type="ECO:0000256" key="1">
    <source>
        <dbReference type="ARBA" id="ARBA00012156"/>
    </source>
</evidence>
<comment type="cofactor">
    <cofactor evidence="7">
        <name>a divalent metal cation</name>
        <dbReference type="ChEBI" id="CHEBI:60240"/>
    </cofactor>
    <text evidence="7">Binds 1 divalent metal cation per subunit.</text>
</comment>
<keyword evidence="5 7" id="KW-0012">Acyltransferase</keyword>
<dbReference type="HAMAP" id="MF_01445">
    <property type="entry name" value="TsaD"/>
    <property type="match status" value="1"/>
</dbReference>
<accession>A0A0X3NW08</accession>
<comment type="subcellular location">
    <subcellularLocation>
        <location evidence="7">Mitochondrion</location>
    </subcellularLocation>
</comment>
<dbReference type="Pfam" id="PF00814">
    <property type="entry name" value="TsaD"/>
    <property type="match status" value="1"/>
</dbReference>
<evidence type="ECO:0000256" key="3">
    <source>
        <dbReference type="ARBA" id="ARBA00022694"/>
    </source>
</evidence>
<reference evidence="9" key="1">
    <citation type="submission" date="2016-01" db="EMBL/GenBank/DDBJ databases">
        <title>Reference transcriptome for the parasite Schistocephalus solidus: insights into the molecular evolution of parasitism.</title>
        <authorList>
            <person name="Hebert F.O."/>
            <person name="Grambauer S."/>
            <person name="Barber I."/>
            <person name="Landry C.R."/>
            <person name="Aubin-Horth N."/>
        </authorList>
    </citation>
    <scope>NUCLEOTIDE SEQUENCE</scope>
</reference>
<keyword evidence="4 7" id="KW-0479">Metal-binding</keyword>
<dbReference type="Gene3D" id="3.30.420.40">
    <property type="match status" value="2"/>
</dbReference>
<feature type="domain" description="Gcp-like" evidence="8">
    <location>
        <begin position="105"/>
        <end position="440"/>
    </location>
</feature>
<dbReference type="GO" id="GO:0046872">
    <property type="term" value="F:metal ion binding"/>
    <property type="evidence" value="ECO:0007669"/>
    <property type="project" value="UniProtKB-KW"/>
</dbReference>
<comment type="subunit">
    <text evidence="7">Homodimer.</text>
</comment>
<dbReference type="NCBIfam" id="TIGR00329">
    <property type="entry name" value="gcp_kae1"/>
    <property type="match status" value="1"/>
</dbReference>
<evidence type="ECO:0000256" key="5">
    <source>
        <dbReference type="ARBA" id="ARBA00023315"/>
    </source>
</evidence>
<dbReference type="EMBL" id="GEEE01019251">
    <property type="protein sequence ID" value="JAP43974.1"/>
    <property type="molecule type" value="Transcribed_RNA"/>
</dbReference>
<dbReference type="InterPro" id="IPR043129">
    <property type="entry name" value="ATPase_NBD"/>
</dbReference>
<comment type="similarity">
    <text evidence="7">Belongs to the KAE1 / TsaD family.</text>
</comment>
<evidence type="ECO:0000256" key="4">
    <source>
        <dbReference type="ARBA" id="ARBA00022723"/>
    </source>
</evidence>
<dbReference type="SUPFAM" id="SSF53067">
    <property type="entry name" value="Actin-like ATPase domain"/>
    <property type="match status" value="2"/>
</dbReference>